<reference evidence="3" key="1">
    <citation type="submission" date="2021-02" db="EMBL/GenBank/DDBJ databases">
        <authorList>
            <person name="Nowell W R."/>
        </authorList>
    </citation>
    <scope>NUCLEOTIDE SEQUENCE</scope>
</reference>
<dbReference type="AlphaFoldDB" id="A0A820NXV3"/>
<dbReference type="InterPro" id="IPR011042">
    <property type="entry name" value="6-blade_b-propeller_TolB-like"/>
</dbReference>
<dbReference type="EMBL" id="CAJOAY010027066">
    <property type="protein sequence ID" value="CAF4395719.1"/>
    <property type="molecule type" value="Genomic_DNA"/>
</dbReference>
<dbReference type="Proteomes" id="UP000663881">
    <property type="component" value="Unassembled WGS sequence"/>
</dbReference>
<evidence type="ECO:0000313" key="4">
    <source>
        <dbReference type="Proteomes" id="UP000663881"/>
    </source>
</evidence>
<accession>A0A820NXV3</accession>
<name>A0A820NXV3_9BILA</name>
<evidence type="ECO:0000313" key="3">
    <source>
        <dbReference type="EMBL" id="CAF4395719.1"/>
    </source>
</evidence>
<protein>
    <submittedName>
        <fullName evidence="3">Uncharacterized protein</fullName>
    </submittedName>
</protein>
<evidence type="ECO:0000256" key="1">
    <source>
        <dbReference type="ARBA" id="ARBA00022737"/>
    </source>
</evidence>
<dbReference type="SUPFAM" id="SSF101898">
    <property type="entry name" value="NHL repeat"/>
    <property type="match status" value="1"/>
</dbReference>
<gene>
    <name evidence="3" type="ORF">OKA104_LOCUS51117</name>
</gene>
<dbReference type="Gene3D" id="2.120.10.30">
    <property type="entry name" value="TolB, C-terminal domain"/>
    <property type="match status" value="1"/>
</dbReference>
<keyword evidence="1" id="KW-0677">Repeat</keyword>
<dbReference type="Pfam" id="PF01436">
    <property type="entry name" value="NHL"/>
    <property type="match status" value="1"/>
</dbReference>
<organism evidence="3 4">
    <name type="scientific">Adineta steineri</name>
    <dbReference type="NCBI Taxonomy" id="433720"/>
    <lineage>
        <taxon>Eukaryota</taxon>
        <taxon>Metazoa</taxon>
        <taxon>Spiralia</taxon>
        <taxon>Gnathifera</taxon>
        <taxon>Rotifera</taxon>
        <taxon>Eurotatoria</taxon>
        <taxon>Bdelloidea</taxon>
        <taxon>Adinetida</taxon>
        <taxon>Adinetidae</taxon>
        <taxon>Adineta</taxon>
    </lineage>
</organism>
<feature type="repeat" description="NHL" evidence="2">
    <location>
        <begin position="15"/>
        <end position="54"/>
    </location>
</feature>
<evidence type="ECO:0000256" key="2">
    <source>
        <dbReference type="PROSITE-ProRule" id="PRU00504"/>
    </source>
</evidence>
<comment type="caution">
    <text evidence="3">The sequence shown here is derived from an EMBL/GenBank/DDBJ whole genome shotgun (WGS) entry which is preliminary data.</text>
</comment>
<sequence>GPTGFQCLFGCTATSTFGSTADQLNRPCSLSFDSDGNIYVADTYNNRIQKLLLATNSCDISYNQPTFCASAVWNSSATNFADNNTIGSHPSSIFLDVNNTIYVSAGSIN</sequence>
<dbReference type="InterPro" id="IPR001258">
    <property type="entry name" value="NHL_repeat"/>
</dbReference>
<dbReference type="PROSITE" id="PS51125">
    <property type="entry name" value="NHL"/>
    <property type="match status" value="1"/>
</dbReference>
<feature type="non-terminal residue" evidence="3">
    <location>
        <position position="109"/>
    </location>
</feature>
<proteinExistence type="predicted"/>
<feature type="non-terminal residue" evidence="3">
    <location>
        <position position="1"/>
    </location>
</feature>